<dbReference type="RefSeq" id="WP_161101927.1">
    <property type="nucleotide sequence ID" value="NZ_JBHLYI010000005.1"/>
</dbReference>
<dbReference type="PANTHER" id="PTHR33164:SF57">
    <property type="entry name" value="MARR-FAMILY TRANSCRIPTIONAL REGULATOR"/>
    <property type="match status" value="1"/>
</dbReference>
<dbReference type="OrthoDB" id="3482597at2"/>
<dbReference type="PANTHER" id="PTHR33164">
    <property type="entry name" value="TRANSCRIPTIONAL REGULATOR, MARR FAMILY"/>
    <property type="match status" value="1"/>
</dbReference>
<dbReference type="PROSITE" id="PS50995">
    <property type="entry name" value="HTH_MARR_2"/>
    <property type="match status" value="1"/>
</dbReference>
<gene>
    <name evidence="2" type="ORF">GQ466_07255</name>
</gene>
<accession>A0A6I4W0Q1</accession>
<dbReference type="InterPro" id="IPR039422">
    <property type="entry name" value="MarR/SlyA-like"/>
</dbReference>
<dbReference type="GO" id="GO:0006950">
    <property type="term" value="P:response to stress"/>
    <property type="evidence" value="ECO:0007669"/>
    <property type="project" value="TreeGrafter"/>
</dbReference>
<proteinExistence type="predicted"/>
<dbReference type="Gene3D" id="1.10.10.10">
    <property type="entry name" value="Winged helix-like DNA-binding domain superfamily/Winged helix DNA-binding domain"/>
    <property type="match status" value="1"/>
</dbReference>
<dbReference type="SMART" id="SM00347">
    <property type="entry name" value="HTH_MARR"/>
    <property type="match status" value="1"/>
</dbReference>
<dbReference type="SUPFAM" id="SSF46785">
    <property type="entry name" value="Winged helix' DNA-binding domain"/>
    <property type="match status" value="1"/>
</dbReference>
<dbReference type="InterPro" id="IPR036388">
    <property type="entry name" value="WH-like_DNA-bd_sf"/>
</dbReference>
<feature type="domain" description="HTH marR-type" evidence="1">
    <location>
        <begin position="14"/>
        <end position="154"/>
    </location>
</feature>
<evidence type="ECO:0000313" key="3">
    <source>
        <dbReference type="Proteomes" id="UP000431901"/>
    </source>
</evidence>
<dbReference type="GO" id="GO:0003700">
    <property type="term" value="F:DNA-binding transcription factor activity"/>
    <property type="evidence" value="ECO:0007669"/>
    <property type="project" value="InterPro"/>
</dbReference>
<reference evidence="2 3" key="1">
    <citation type="submission" date="2019-12" db="EMBL/GenBank/DDBJ databases">
        <title>Nocardia macrotermitis sp. nov. and Nocardia aurantia sp. nov., isolated from the gut of the fungus growing-termite Macrotermes natalensis.</title>
        <authorList>
            <person name="Christine B."/>
            <person name="Rene B."/>
        </authorList>
    </citation>
    <scope>NUCLEOTIDE SEQUENCE [LARGE SCALE GENOMIC DNA]</scope>
    <source>
        <strain evidence="2 3">DSM 102126</strain>
    </source>
</reference>
<evidence type="ECO:0000313" key="2">
    <source>
        <dbReference type="EMBL" id="MXQ63827.1"/>
    </source>
</evidence>
<protein>
    <submittedName>
        <fullName evidence="2">MarR family transcriptional regulator</fullName>
    </submittedName>
</protein>
<comment type="caution">
    <text evidence="2">The sequence shown here is derived from an EMBL/GenBank/DDBJ whole genome shotgun (WGS) entry which is preliminary data.</text>
</comment>
<name>A0A6I4W0Q1_9ACTN</name>
<dbReference type="Proteomes" id="UP000431901">
    <property type="component" value="Unassembled WGS sequence"/>
</dbReference>
<sequence>MSPPNSSPPPDEDVVTLMRLLGRIVKGVKKHGGPSGPPELLQRARDAGLAPRHIPVMVTLAMFGSAAVGELAGRIGLEPATTSQLVGELQRAGLVTKEADERDRRRTVISVAEPWRPVVDDFARTKLTAARRTIDALSPIEREHFLRGLRLLADAQDEILAEAPTADPLPDPRA</sequence>
<keyword evidence="3" id="KW-1185">Reference proteome</keyword>
<dbReference type="EMBL" id="WUTW01000001">
    <property type="protein sequence ID" value="MXQ63827.1"/>
    <property type="molecule type" value="Genomic_DNA"/>
</dbReference>
<evidence type="ECO:0000259" key="1">
    <source>
        <dbReference type="PROSITE" id="PS50995"/>
    </source>
</evidence>
<dbReference type="AlphaFoldDB" id="A0A6I4W0Q1"/>
<dbReference type="InterPro" id="IPR000835">
    <property type="entry name" value="HTH_MarR-typ"/>
</dbReference>
<dbReference type="InterPro" id="IPR036390">
    <property type="entry name" value="WH_DNA-bd_sf"/>
</dbReference>
<dbReference type="Pfam" id="PF12802">
    <property type="entry name" value="MarR_2"/>
    <property type="match status" value="1"/>
</dbReference>
<organism evidence="2 3">
    <name type="scientific">Actinomadura rayongensis</name>
    <dbReference type="NCBI Taxonomy" id="1429076"/>
    <lineage>
        <taxon>Bacteria</taxon>
        <taxon>Bacillati</taxon>
        <taxon>Actinomycetota</taxon>
        <taxon>Actinomycetes</taxon>
        <taxon>Streptosporangiales</taxon>
        <taxon>Thermomonosporaceae</taxon>
        <taxon>Actinomadura</taxon>
    </lineage>
</organism>